<dbReference type="SUPFAM" id="SSF56601">
    <property type="entry name" value="beta-lactamase/transpeptidase-like"/>
    <property type="match status" value="1"/>
</dbReference>
<reference evidence="3 4" key="1">
    <citation type="submission" date="2019-08" db="EMBL/GenBank/DDBJ databases">
        <authorList>
            <person name="Peeters C."/>
        </authorList>
    </citation>
    <scope>NUCLEOTIDE SEQUENCE [LARGE SCALE GENOMIC DNA]</scope>
    <source>
        <strain evidence="3 4">LMG 18089</strain>
    </source>
</reference>
<dbReference type="SMART" id="SM00936">
    <property type="entry name" value="PBP5_C"/>
    <property type="match status" value="1"/>
</dbReference>
<dbReference type="GO" id="GO:0006508">
    <property type="term" value="P:proteolysis"/>
    <property type="evidence" value="ECO:0007669"/>
    <property type="project" value="InterPro"/>
</dbReference>
<dbReference type="GO" id="GO:0009002">
    <property type="term" value="F:serine-type D-Ala-D-Ala carboxypeptidase activity"/>
    <property type="evidence" value="ECO:0007669"/>
    <property type="project" value="InterPro"/>
</dbReference>
<evidence type="ECO:0000259" key="2">
    <source>
        <dbReference type="SMART" id="SM00936"/>
    </source>
</evidence>
<gene>
    <name evidence="3" type="ORF">PAP18089_04949</name>
</gene>
<keyword evidence="3" id="KW-0645">Protease</keyword>
<protein>
    <submittedName>
        <fullName evidence="3">D-alanyl-D-alanine carboxypeptidase</fullName>
    </submittedName>
</protein>
<organism evidence="3 4">
    <name type="scientific">Pandoraea apista</name>
    <dbReference type="NCBI Taxonomy" id="93218"/>
    <lineage>
        <taxon>Bacteria</taxon>
        <taxon>Pseudomonadati</taxon>
        <taxon>Pseudomonadota</taxon>
        <taxon>Betaproteobacteria</taxon>
        <taxon>Burkholderiales</taxon>
        <taxon>Burkholderiaceae</taxon>
        <taxon>Pandoraea</taxon>
    </lineage>
</organism>
<dbReference type="Gene3D" id="2.60.410.10">
    <property type="entry name" value="D-Ala-D-Ala carboxypeptidase, C-terminal domain"/>
    <property type="match status" value="1"/>
</dbReference>
<dbReference type="Pfam" id="PF07943">
    <property type="entry name" value="PBP5_C"/>
    <property type="match status" value="1"/>
</dbReference>
<keyword evidence="3" id="KW-0378">Hydrolase</keyword>
<sequence length="220" mass="24364">MKSSSFYPRTLKEFRTKTGGRSKSFTYNKIHQANRNRLLYFDPTVDGLKTGHTKEAGYCLVSTALRLLPGDGVVARRVLSVVVGEPTESARVRDSLAALNYGYQNFNTLCIYVANQAFTERRVWKGEGKWKFGLNRDAFVTVPRGAAKKIESLLELRELLVAPVFAGDVVGRAKVMIDGRQLAEFPVVALANVPQASFVGRAAPLCHWRVGADLTLRPCT</sequence>
<dbReference type="InterPro" id="IPR012907">
    <property type="entry name" value="Peptidase_S11_C"/>
</dbReference>
<keyword evidence="3" id="KW-0121">Carboxypeptidase</keyword>
<evidence type="ECO:0000313" key="4">
    <source>
        <dbReference type="Proteomes" id="UP000364291"/>
    </source>
</evidence>
<name>A0A5E5PE81_9BURK</name>
<dbReference type="SUPFAM" id="SSF69189">
    <property type="entry name" value="Penicillin-binding protein associated domain"/>
    <property type="match status" value="1"/>
</dbReference>
<feature type="domain" description="Peptidase S11 D-Ala-D-Ala carboxypeptidase A C-terminal" evidence="2">
    <location>
        <begin position="106"/>
        <end position="195"/>
    </location>
</feature>
<dbReference type="AlphaFoldDB" id="A0A5E5PE81"/>
<dbReference type="RefSeq" id="WP_094067623.1">
    <property type="nucleotide sequence ID" value="NZ_CABPSX010000014.1"/>
</dbReference>
<evidence type="ECO:0000256" key="1">
    <source>
        <dbReference type="ARBA" id="ARBA00003217"/>
    </source>
</evidence>
<dbReference type="InterPro" id="IPR037167">
    <property type="entry name" value="Peptidase_S11_C_sf"/>
</dbReference>
<dbReference type="InterPro" id="IPR001967">
    <property type="entry name" value="Peptidase_S11_N"/>
</dbReference>
<dbReference type="InterPro" id="IPR012338">
    <property type="entry name" value="Beta-lactam/transpept-like"/>
</dbReference>
<comment type="function">
    <text evidence="1">Removes C-terminal D-alanyl residues from sugar-peptide cell wall precursors.</text>
</comment>
<evidence type="ECO:0000313" key="3">
    <source>
        <dbReference type="EMBL" id="VVG73939.1"/>
    </source>
</evidence>
<accession>A0A5E5PE81</accession>
<dbReference type="InterPro" id="IPR015956">
    <property type="entry name" value="Peniciliin-bd_prot_C_sf"/>
</dbReference>
<dbReference type="OrthoDB" id="9795979at2"/>
<dbReference type="Proteomes" id="UP000364291">
    <property type="component" value="Unassembled WGS sequence"/>
</dbReference>
<dbReference type="EMBL" id="CABPSX010000014">
    <property type="protein sequence ID" value="VVG73939.1"/>
    <property type="molecule type" value="Genomic_DNA"/>
</dbReference>
<dbReference type="Pfam" id="PF00768">
    <property type="entry name" value="Peptidase_S11"/>
    <property type="match status" value="1"/>
</dbReference>
<proteinExistence type="predicted"/>
<dbReference type="Gene3D" id="3.40.710.10">
    <property type="entry name" value="DD-peptidase/beta-lactamase superfamily"/>
    <property type="match status" value="1"/>
</dbReference>